<comment type="caution">
    <text evidence="2">The sequence shown here is derived from an EMBL/GenBank/DDBJ whole genome shotgun (WGS) entry which is preliminary data.</text>
</comment>
<accession>A0A7W7ZSI7</accession>
<dbReference type="PANTHER" id="PTHR30015">
    <property type="entry name" value="MRR RESTRICTION SYSTEM PROTEIN"/>
    <property type="match status" value="1"/>
</dbReference>
<proteinExistence type="predicted"/>
<evidence type="ECO:0000313" key="3">
    <source>
        <dbReference type="Proteomes" id="UP000584867"/>
    </source>
</evidence>
<dbReference type="Proteomes" id="UP000584867">
    <property type="component" value="Unassembled WGS sequence"/>
</dbReference>
<evidence type="ECO:0000259" key="1">
    <source>
        <dbReference type="Pfam" id="PF04471"/>
    </source>
</evidence>
<dbReference type="InterPro" id="IPR011335">
    <property type="entry name" value="Restrct_endonuc-II-like"/>
</dbReference>
<protein>
    <recommendedName>
        <fullName evidence="1">Restriction endonuclease type IV Mrr domain-containing protein</fullName>
    </recommendedName>
</protein>
<dbReference type="GO" id="GO:0009307">
    <property type="term" value="P:DNA restriction-modification system"/>
    <property type="evidence" value="ECO:0007669"/>
    <property type="project" value="InterPro"/>
</dbReference>
<evidence type="ECO:0000313" key="2">
    <source>
        <dbReference type="EMBL" id="MBB5064962.1"/>
    </source>
</evidence>
<name>A0A7W7ZSI7_9BACT</name>
<reference evidence="2 3" key="1">
    <citation type="submission" date="2020-08" db="EMBL/GenBank/DDBJ databases">
        <title>Genomic Encyclopedia of Type Strains, Phase IV (KMG-V): Genome sequencing to study the core and pangenomes of soil and plant-associated prokaryotes.</title>
        <authorList>
            <person name="Whitman W."/>
        </authorList>
    </citation>
    <scope>NUCLEOTIDE SEQUENCE [LARGE SCALE GENOMIC DNA]</scope>
    <source>
        <strain evidence="2 3">X5P3</strain>
    </source>
</reference>
<gene>
    <name evidence="2" type="ORF">HDF15_003324</name>
</gene>
<dbReference type="RefSeq" id="WP_184257286.1">
    <property type="nucleotide sequence ID" value="NZ_JACHIO010000013.1"/>
</dbReference>
<organism evidence="2 3">
    <name type="scientific">Granulicella mallensis</name>
    <dbReference type="NCBI Taxonomy" id="940614"/>
    <lineage>
        <taxon>Bacteria</taxon>
        <taxon>Pseudomonadati</taxon>
        <taxon>Acidobacteriota</taxon>
        <taxon>Terriglobia</taxon>
        <taxon>Terriglobales</taxon>
        <taxon>Acidobacteriaceae</taxon>
        <taxon>Granulicella</taxon>
    </lineage>
</organism>
<dbReference type="GO" id="GO:0003677">
    <property type="term" value="F:DNA binding"/>
    <property type="evidence" value="ECO:0007669"/>
    <property type="project" value="InterPro"/>
</dbReference>
<sequence>MPEELVLILVVLGVAGWIIYAVAKAIVEATQATHKEITESLTRANATRFLKKKERLRAFVRINLPAELERTDQTITQLEAAFAARRNTSKWVAHRPTWQKVPFKAFAAPTQNAQSTEMNVRELALILRPNAEPWHEKENRMLGSDCSYPWQPPSSSHCLELETFTISEIRMEFAIFEASSKNIREKDLDRFFGNERGEVERYNEKRRLLLFRYEKLANSVAAWNAKERQQWTQYRDSSIAFEKEEMAKFQDAARAYKDECIAENTRLREVLNGFRAGQKQQVIDRLDYIVGSIEWPVSMPRVWQADYDEVQHILIVEIELPNIVHRPPAKFVEQRIGLVAKPLNQKECGEFIPQFHPAIMLRAAFEIFRNADSSVVQLLALNGWVSFHHPHTGLDTRAYTATLLVEREQIASLNLNRIDPLAAFQALKGKSAGKLIEIIPIEPALNMKRTDSRFVAARDVLESLGTNTNLAAMDWQDFEHLIRELFEKEFSGRGTEVKITQTSRDRGVDAIVFNPDPIHGGKYIIQAKRYTNTVDVSAVRDLCAVVRKEGASRGILVTTSTYGADAYTFANNEPITLLDGAQLLGLLQKHGYQFRVDLAEARRMKAEQTDL</sequence>
<dbReference type="PANTHER" id="PTHR30015:SF7">
    <property type="entry name" value="TYPE IV METHYL-DIRECTED RESTRICTION ENZYME ECOKMRR"/>
    <property type="match status" value="1"/>
</dbReference>
<dbReference type="InterPro" id="IPR007560">
    <property type="entry name" value="Restrct_endonuc_IV_Mrr"/>
</dbReference>
<dbReference type="GO" id="GO:0015666">
    <property type="term" value="F:restriction endodeoxyribonuclease activity"/>
    <property type="evidence" value="ECO:0007669"/>
    <property type="project" value="TreeGrafter"/>
</dbReference>
<dbReference type="EMBL" id="JACHIO010000013">
    <property type="protein sequence ID" value="MBB5064962.1"/>
    <property type="molecule type" value="Genomic_DNA"/>
</dbReference>
<feature type="domain" description="Restriction endonuclease type IV Mrr" evidence="1">
    <location>
        <begin position="471"/>
        <end position="586"/>
    </location>
</feature>
<dbReference type="AlphaFoldDB" id="A0A7W7ZSI7"/>
<dbReference type="SUPFAM" id="SSF52980">
    <property type="entry name" value="Restriction endonuclease-like"/>
    <property type="match status" value="1"/>
</dbReference>
<dbReference type="Gene3D" id="3.40.1350.10">
    <property type="match status" value="1"/>
</dbReference>
<dbReference type="Pfam" id="PF04471">
    <property type="entry name" value="Mrr_cat"/>
    <property type="match status" value="1"/>
</dbReference>
<dbReference type="InterPro" id="IPR052906">
    <property type="entry name" value="Type_IV_Methyl-Rstrct_Enzyme"/>
</dbReference>
<dbReference type="InterPro" id="IPR011856">
    <property type="entry name" value="tRNA_endonuc-like_dom_sf"/>
</dbReference>